<dbReference type="EMBL" id="JNVM01000044">
    <property type="protein sequence ID" value="KEQ22082.1"/>
    <property type="molecule type" value="Genomic_DNA"/>
</dbReference>
<reference evidence="11 12" key="1">
    <citation type="submission" date="2014-06" db="EMBL/GenBank/DDBJ databases">
        <title>Draft genome sequence of Paenibacillus sp. MSt1.</title>
        <authorList>
            <person name="Aw Y.K."/>
            <person name="Ong K.S."/>
            <person name="Gan H.M."/>
            <person name="Lee S.M."/>
        </authorList>
    </citation>
    <scope>NUCLEOTIDE SEQUENCE [LARGE SCALE GENOMIC DNA]</scope>
    <source>
        <strain evidence="11 12">MSt1</strain>
    </source>
</reference>
<dbReference type="RefSeq" id="WP_036692321.1">
    <property type="nucleotide sequence ID" value="NZ_FYEP01000021.1"/>
</dbReference>
<feature type="modified residue" description="4-aspartylphosphate" evidence="7">
    <location>
        <position position="53"/>
    </location>
</feature>
<dbReference type="GO" id="GO:0000976">
    <property type="term" value="F:transcription cis-regulatory region binding"/>
    <property type="evidence" value="ECO:0007669"/>
    <property type="project" value="TreeGrafter"/>
</dbReference>
<dbReference type="SUPFAM" id="SSF52172">
    <property type="entry name" value="CheY-like"/>
    <property type="match status" value="1"/>
</dbReference>
<dbReference type="GO" id="GO:0005829">
    <property type="term" value="C:cytosol"/>
    <property type="evidence" value="ECO:0007669"/>
    <property type="project" value="TreeGrafter"/>
</dbReference>
<dbReference type="GO" id="GO:0000156">
    <property type="term" value="F:phosphorelay response regulator activity"/>
    <property type="evidence" value="ECO:0007669"/>
    <property type="project" value="TreeGrafter"/>
</dbReference>
<dbReference type="InterPro" id="IPR011006">
    <property type="entry name" value="CheY-like_superfamily"/>
</dbReference>
<evidence type="ECO:0000259" key="10">
    <source>
        <dbReference type="PROSITE" id="PS51755"/>
    </source>
</evidence>
<evidence type="ECO:0000259" key="9">
    <source>
        <dbReference type="PROSITE" id="PS50110"/>
    </source>
</evidence>
<dbReference type="PANTHER" id="PTHR48111">
    <property type="entry name" value="REGULATOR OF RPOS"/>
    <property type="match status" value="1"/>
</dbReference>
<dbReference type="SUPFAM" id="SSF46894">
    <property type="entry name" value="C-terminal effector domain of the bipartite response regulators"/>
    <property type="match status" value="1"/>
</dbReference>
<evidence type="ECO:0000256" key="5">
    <source>
        <dbReference type="ARBA" id="ARBA00023125"/>
    </source>
</evidence>
<dbReference type="InterPro" id="IPR001867">
    <property type="entry name" value="OmpR/PhoB-type_DNA-bd"/>
</dbReference>
<organism evidence="11 12">
    <name type="scientific">Paenibacillus tyrfis</name>
    <dbReference type="NCBI Taxonomy" id="1501230"/>
    <lineage>
        <taxon>Bacteria</taxon>
        <taxon>Bacillati</taxon>
        <taxon>Bacillota</taxon>
        <taxon>Bacilli</taxon>
        <taxon>Bacillales</taxon>
        <taxon>Paenibacillaceae</taxon>
        <taxon>Paenibacillus</taxon>
    </lineage>
</organism>
<dbReference type="Gene3D" id="3.40.50.2300">
    <property type="match status" value="1"/>
</dbReference>
<dbReference type="OrthoDB" id="9790442at2"/>
<evidence type="ECO:0000256" key="8">
    <source>
        <dbReference type="PROSITE-ProRule" id="PRU01091"/>
    </source>
</evidence>
<feature type="domain" description="Response regulatory" evidence="9">
    <location>
        <begin position="4"/>
        <end position="117"/>
    </location>
</feature>
<proteinExistence type="predicted"/>
<keyword evidence="12" id="KW-1185">Reference proteome</keyword>
<dbReference type="InterPro" id="IPR001789">
    <property type="entry name" value="Sig_transdc_resp-reg_receiver"/>
</dbReference>
<dbReference type="SMART" id="SM00862">
    <property type="entry name" value="Trans_reg_C"/>
    <property type="match status" value="1"/>
</dbReference>
<dbReference type="CDD" id="cd00383">
    <property type="entry name" value="trans_reg_C"/>
    <property type="match status" value="1"/>
</dbReference>
<evidence type="ECO:0000313" key="12">
    <source>
        <dbReference type="Proteomes" id="UP000028123"/>
    </source>
</evidence>
<keyword evidence="3" id="KW-0902">Two-component regulatory system</keyword>
<dbReference type="SMART" id="SM00448">
    <property type="entry name" value="REC"/>
    <property type="match status" value="1"/>
</dbReference>
<keyword evidence="2 7" id="KW-0597">Phosphoprotein</keyword>
<dbReference type="Gene3D" id="1.10.10.10">
    <property type="entry name" value="Winged helix-like DNA-binding domain superfamily/Winged helix DNA-binding domain"/>
    <property type="match status" value="1"/>
</dbReference>
<dbReference type="PANTHER" id="PTHR48111:SF2">
    <property type="entry name" value="RESPONSE REGULATOR SAER"/>
    <property type="match status" value="1"/>
</dbReference>
<dbReference type="InterPro" id="IPR039420">
    <property type="entry name" value="WalR-like"/>
</dbReference>
<accession>A0A081NUF9</accession>
<sequence length="232" mass="26152">MTANIMVAEDDYDISDLLKMYLECEGYTVFCAENGLKALEIADQNDLQLALLDIMMPEMDGLALTQKIRSKSNIPIIILSARNMLNDKILGLNLGADDYLTKPFNPLEVVAKVKAILRRTYQLSHVSEDSSLLVVGELILDLNSFILKKDGMEITLTPTEFKILSLIMRSPGRVFTKEQIYEAVSGEFFENDANTLMVHISKLRSKIEDNPQSPAYIKTIRGLGYKIEKQKK</sequence>
<keyword evidence="4" id="KW-0805">Transcription regulation</keyword>
<dbReference type="InterPro" id="IPR016032">
    <property type="entry name" value="Sig_transdc_resp-reg_C-effctor"/>
</dbReference>
<evidence type="ECO:0000256" key="7">
    <source>
        <dbReference type="PROSITE-ProRule" id="PRU00169"/>
    </source>
</evidence>
<evidence type="ECO:0000256" key="1">
    <source>
        <dbReference type="ARBA" id="ARBA00004496"/>
    </source>
</evidence>
<evidence type="ECO:0000313" key="11">
    <source>
        <dbReference type="EMBL" id="KEQ22082.1"/>
    </source>
</evidence>
<dbReference type="GO" id="GO:0006355">
    <property type="term" value="P:regulation of DNA-templated transcription"/>
    <property type="evidence" value="ECO:0007669"/>
    <property type="project" value="InterPro"/>
</dbReference>
<feature type="DNA-binding region" description="OmpR/PhoB-type" evidence="8">
    <location>
        <begin position="130"/>
        <end position="229"/>
    </location>
</feature>
<evidence type="ECO:0000256" key="4">
    <source>
        <dbReference type="ARBA" id="ARBA00023015"/>
    </source>
</evidence>
<dbReference type="Gene3D" id="6.10.250.690">
    <property type="match status" value="1"/>
</dbReference>
<evidence type="ECO:0000256" key="2">
    <source>
        <dbReference type="ARBA" id="ARBA00022553"/>
    </source>
</evidence>
<dbReference type="Proteomes" id="UP000028123">
    <property type="component" value="Unassembled WGS sequence"/>
</dbReference>
<dbReference type="GO" id="GO:0032993">
    <property type="term" value="C:protein-DNA complex"/>
    <property type="evidence" value="ECO:0007669"/>
    <property type="project" value="TreeGrafter"/>
</dbReference>
<dbReference type="CDD" id="cd17574">
    <property type="entry name" value="REC_OmpR"/>
    <property type="match status" value="1"/>
</dbReference>
<comment type="subcellular location">
    <subcellularLocation>
        <location evidence="1">Cytoplasm</location>
    </subcellularLocation>
</comment>
<evidence type="ECO:0000256" key="6">
    <source>
        <dbReference type="ARBA" id="ARBA00023163"/>
    </source>
</evidence>
<dbReference type="Pfam" id="PF00486">
    <property type="entry name" value="Trans_reg_C"/>
    <property type="match status" value="1"/>
</dbReference>
<dbReference type="PROSITE" id="PS51755">
    <property type="entry name" value="OMPR_PHOB"/>
    <property type="match status" value="1"/>
</dbReference>
<dbReference type="FunFam" id="3.40.50.2300:FF:000001">
    <property type="entry name" value="DNA-binding response regulator PhoB"/>
    <property type="match status" value="1"/>
</dbReference>
<protein>
    <submittedName>
        <fullName evidence="11">PhoP family transcriptional regulator</fullName>
    </submittedName>
</protein>
<dbReference type="Pfam" id="PF00072">
    <property type="entry name" value="Response_reg"/>
    <property type="match status" value="1"/>
</dbReference>
<gene>
    <name evidence="11" type="ORF">ET33_27755</name>
</gene>
<keyword evidence="5 8" id="KW-0238">DNA-binding</keyword>
<dbReference type="eggNOG" id="COG0745">
    <property type="taxonomic scope" value="Bacteria"/>
</dbReference>
<evidence type="ECO:0000256" key="3">
    <source>
        <dbReference type="ARBA" id="ARBA00023012"/>
    </source>
</evidence>
<dbReference type="PROSITE" id="PS50110">
    <property type="entry name" value="RESPONSE_REGULATORY"/>
    <property type="match status" value="1"/>
</dbReference>
<dbReference type="InterPro" id="IPR036388">
    <property type="entry name" value="WH-like_DNA-bd_sf"/>
</dbReference>
<feature type="domain" description="OmpR/PhoB-type" evidence="10">
    <location>
        <begin position="130"/>
        <end position="229"/>
    </location>
</feature>
<comment type="caution">
    <text evidence="11">The sequence shown here is derived from an EMBL/GenBank/DDBJ whole genome shotgun (WGS) entry which is preliminary data.</text>
</comment>
<dbReference type="FunFam" id="1.10.10.10:FF:000018">
    <property type="entry name" value="DNA-binding response regulator ResD"/>
    <property type="match status" value="1"/>
</dbReference>
<keyword evidence="6" id="KW-0804">Transcription</keyword>
<name>A0A081NUF9_9BACL</name>
<dbReference type="AlphaFoldDB" id="A0A081NUF9"/>